<sequence>MSGCLLVINPSSGKENKDGLSEKISAMLSKHFDRIELRYTEKAGDAEAFVDLAKDLNMDTYFVVGGDGTVNEAINGLAKMENPLKFGFLPMGTVNDLARALGIPLKLEDALSALEHITWQPLDVGQINDQYFMNVVALGEIPYAVNHTSSEEKSKFGFFAYLKDGFNALINDEGQTYHIKLDGEELDAITTEIILVALTNSVGSVEQMVADARVDDGLLHLLVLKDTNALEIGQEALQNLFDGNVSQANNVSYYKGQHIEITSDDKSDDIESNVDGDPGPTLPLELSILPSKLKVMVPKA</sequence>
<dbReference type="InterPro" id="IPR050187">
    <property type="entry name" value="Lipid_Phosphate_FormReg"/>
</dbReference>
<dbReference type="PANTHER" id="PTHR12358:SF106">
    <property type="entry name" value="LIPID KINASE YEGS"/>
    <property type="match status" value="1"/>
</dbReference>
<dbReference type="GO" id="GO:0005886">
    <property type="term" value="C:plasma membrane"/>
    <property type="evidence" value="ECO:0007669"/>
    <property type="project" value="TreeGrafter"/>
</dbReference>
<evidence type="ECO:0000256" key="11">
    <source>
        <dbReference type="ARBA" id="ARBA00023209"/>
    </source>
</evidence>
<dbReference type="PROSITE" id="PS50146">
    <property type="entry name" value="DAGK"/>
    <property type="match status" value="1"/>
</dbReference>
<evidence type="ECO:0000256" key="8">
    <source>
        <dbReference type="ARBA" id="ARBA00022840"/>
    </source>
</evidence>
<evidence type="ECO:0000256" key="4">
    <source>
        <dbReference type="ARBA" id="ARBA00022679"/>
    </source>
</evidence>
<evidence type="ECO:0000259" key="13">
    <source>
        <dbReference type="PROSITE" id="PS50146"/>
    </source>
</evidence>
<dbReference type="GO" id="GO:0008654">
    <property type="term" value="P:phospholipid biosynthetic process"/>
    <property type="evidence" value="ECO:0007669"/>
    <property type="project" value="UniProtKB-KW"/>
</dbReference>
<gene>
    <name evidence="14" type="ORF">OW157_01925</name>
</gene>
<dbReference type="InterPro" id="IPR016064">
    <property type="entry name" value="NAD/diacylglycerol_kinase_sf"/>
</dbReference>
<keyword evidence="5" id="KW-0479">Metal-binding</keyword>
<dbReference type="InterPro" id="IPR017438">
    <property type="entry name" value="ATP-NAD_kinase_N"/>
</dbReference>
<comment type="cofactor">
    <cofactor evidence="1">
        <name>Mg(2+)</name>
        <dbReference type="ChEBI" id="CHEBI:18420"/>
    </cofactor>
</comment>
<keyword evidence="15" id="KW-1185">Reference proteome</keyword>
<keyword evidence="7 14" id="KW-0418">Kinase</keyword>
<keyword evidence="4" id="KW-0808">Transferase</keyword>
<dbReference type="PANTHER" id="PTHR12358">
    <property type="entry name" value="SPHINGOSINE KINASE"/>
    <property type="match status" value="1"/>
</dbReference>
<evidence type="ECO:0000256" key="1">
    <source>
        <dbReference type="ARBA" id="ARBA00001946"/>
    </source>
</evidence>
<dbReference type="NCBIfam" id="TIGR00147">
    <property type="entry name" value="YegS/Rv2252/BmrU family lipid kinase"/>
    <property type="match status" value="1"/>
</dbReference>
<keyword evidence="9" id="KW-0460">Magnesium</keyword>
<dbReference type="Proteomes" id="UP001146670">
    <property type="component" value="Unassembled WGS sequence"/>
</dbReference>
<keyword evidence="10" id="KW-0443">Lipid metabolism</keyword>
<dbReference type="Gene3D" id="2.60.200.40">
    <property type="match status" value="1"/>
</dbReference>
<dbReference type="InterPro" id="IPR005218">
    <property type="entry name" value="Diacylglycerol/lipid_kinase"/>
</dbReference>
<evidence type="ECO:0000256" key="5">
    <source>
        <dbReference type="ARBA" id="ARBA00022723"/>
    </source>
</evidence>
<dbReference type="SUPFAM" id="SSF111331">
    <property type="entry name" value="NAD kinase/diacylglycerol kinase-like"/>
    <property type="match status" value="1"/>
</dbReference>
<dbReference type="Pfam" id="PF19279">
    <property type="entry name" value="YegS_C"/>
    <property type="match status" value="1"/>
</dbReference>
<evidence type="ECO:0000256" key="7">
    <source>
        <dbReference type="ARBA" id="ARBA00022777"/>
    </source>
</evidence>
<evidence type="ECO:0000256" key="12">
    <source>
        <dbReference type="ARBA" id="ARBA00023264"/>
    </source>
</evidence>
<dbReference type="InterPro" id="IPR001206">
    <property type="entry name" value="Diacylglycerol_kinase_cat_dom"/>
</dbReference>
<dbReference type="GO" id="GO:0004143">
    <property type="term" value="F:ATP-dependent diacylglycerol kinase activity"/>
    <property type="evidence" value="ECO:0007669"/>
    <property type="project" value="TreeGrafter"/>
</dbReference>
<evidence type="ECO:0000256" key="10">
    <source>
        <dbReference type="ARBA" id="ARBA00023098"/>
    </source>
</evidence>
<evidence type="ECO:0000313" key="15">
    <source>
        <dbReference type="Proteomes" id="UP001146670"/>
    </source>
</evidence>
<dbReference type="SMART" id="SM00046">
    <property type="entry name" value="DAGKc"/>
    <property type="match status" value="1"/>
</dbReference>
<keyword evidence="12" id="KW-1208">Phospholipid metabolism</keyword>
<accession>A0A9X3JEE9</accession>
<keyword evidence="11" id="KW-0594">Phospholipid biosynthesis</keyword>
<dbReference type="AlphaFoldDB" id="A0A9X3JEE9"/>
<feature type="domain" description="DAGKc" evidence="13">
    <location>
        <begin position="1"/>
        <end position="131"/>
    </location>
</feature>
<comment type="caution">
    <text evidence="14">The sequence shown here is derived from an EMBL/GenBank/DDBJ whole genome shotgun (WGS) entry which is preliminary data.</text>
</comment>
<evidence type="ECO:0000256" key="2">
    <source>
        <dbReference type="ARBA" id="ARBA00005983"/>
    </source>
</evidence>
<organism evidence="14 15">
    <name type="scientific">Aerococcus kribbianus</name>
    <dbReference type="NCBI Taxonomy" id="2999064"/>
    <lineage>
        <taxon>Bacteria</taxon>
        <taxon>Bacillati</taxon>
        <taxon>Bacillota</taxon>
        <taxon>Bacilli</taxon>
        <taxon>Lactobacillales</taxon>
        <taxon>Aerococcaceae</taxon>
        <taxon>Aerococcus</taxon>
    </lineage>
</organism>
<name>A0A9X3JEE9_9LACT</name>
<dbReference type="Pfam" id="PF00781">
    <property type="entry name" value="DAGK_cat"/>
    <property type="match status" value="1"/>
</dbReference>
<dbReference type="InterPro" id="IPR045540">
    <property type="entry name" value="YegS/DAGK_C"/>
</dbReference>
<comment type="similarity">
    <text evidence="2">Belongs to the diacylglycerol/lipid kinase family.</text>
</comment>
<evidence type="ECO:0000256" key="9">
    <source>
        <dbReference type="ARBA" id="ARBA00022842"/>
    </source>
</evidence>
<dbReference type="EMBL" id="JAPRFR010000001">
    <property type="protein sequence ID" value="MCZ0725322.1"/>
    <property type="molecule type" value="Genomic_DNA"/>
</dbReference>
<evidence type="ECO:0000256" key="3">
    <source>
        <dbReference type="ARBA" id="ARBA00022516"/>
    </source>
</evidence>
<keyword evidence="3" id="KW-0444">Lipid biosynthesis</keyword>
<proteinExistence type="inferred from homology"/>
<reference evidence="14" key="1">
    <citation type="submission" date="2022-12" db="EMBL/GenBank/DDBJ databases">
        <title>Description and comparative metabolic analysis of Aerococcus sp. nov., isolated from the feces of a pig.</title>
        <authorList>
            <person name="Chang Y.-H."/>
        </authorList>
    </citation>
    <scope>NUCLEOTIDE SEQUENCE</scope>
    <source>
        <strain evidence="14">YH-aer222</strain>
    </source>
</reference>
<evidence type="ECO:0000256" key="6">
    <source>
        <dbReference type="ARBA" id="ARBA00022741"/>
    </source>
</evidence>
<dbReference type="RefSeq" id="WP_268751645.1">
    <property type="nucleotide sequence ID" value="NZ_JAPRFQ010000001.1"/>
</dbReference>
<dbReference type="GO" id="GO:0005524">
    <property type="term" value="F:ATP binding"/>
    <property type="evidence" value="ECO:0007669"/>
    <property type="project" value="UniProtKB-KW"/>
</dbReference>
<protein>
    <submittedName>
        <fullName evidence="14">Diacylglycerol kinase family lipid kinase</fullName>
    </submittedName>
</protein>
<dbReference type="Gene3D" id="3.40.50.10330">
    <property type="entry name" value="Probable inorganic polyphosphate/atp-NAD kinase, domain 1"/>
    <property type="match status" value="1"/>
</dbReference>
<dbReference type="GO" id="GO:0046872">
    <property type="term" value="F:metal ion binding"/>
    <property type="evidence" value="ECO:0007669"/>
    <property type="project" value="UniProtKB-KW"/>
</dbReference>
<evidence type="ECO:0000313" key="14">
    <source>
        <dbReference type="EMBL" id="MCZ0725322.1"/>
    </source>
</evidence>
<keyword evidence="8" id="KW-0067">ATP-binding</keyword>
<keyword evidence="6" id="KW-0547">Nucleotide-binding</keyword>